<dbReference type="InterPro" id="IPR009075">
    <property type="entry name" value="AcylCo_DH/oxidase_C"/>
</dbReference>
<protein>
    <recommendedName>
        <fullName evidence="11">Acyl-CoA dehydrogenase</fullName>
    </recommendedName>
</protein>
<feature type="domain" description="Acyl-CoA dehydrogenase/oxidase N-terminal" evidence="8">
    <location>
        <begin position="31"/>
        <end position="135"/>
    </location>
</feature>
<dbReference type="GO" id="GO:0050660">
    <property type="term" value="F:flavin adenine dinucleotide binding"/>
    <property type="evidence" value="ECO:0007669"/>
    <property type="project" value="InterPro"/>
</dbReference>
<gene>
    <name evidence="9" type="ORF">C7Y72_08250</name>
</gene>
<evidence type="ECO:0008006" key="11">
    <source>
        <dbReference type="Google" id="ProtNLM"/>
    </source>
</evidence>
<dbReference type="InterPro" id="IPR006091">
    <property type="entry name" value="Acyl-CoA_Oxase/DH_mid-dom"/>
</dbReference>
<reference evidence="9 10" key="1">
    <citation type="submission" date="2018-03" db="EMBL/GenBank/DDBJ databases">
        <title>Aquarubrobacter algicola gen. nov., sp. nov., a novel actinobacterium isolated from shallow eutrophic lake during the end of cyanobacterial harmful algal blooms.</title>
        <authorList>
            <person name="Chun S.J."/>
        </authorList>
    </citation>
    <scope>NUCLEOTIDE SEQUENCE [LARGE SCALE GENOMIC DNA]</scope>
    <source>
        <strain evidence="9 10">Seoho-28</strain>
    </source>
</reference>
<keyword evidence="3 5" id="KW-0285">Flavoprotein</keyword>
<dbReference type="PANTHER" id="PTHR43884">
    <property type="entry name" value="ACYL-COA DEHYDROGENASE"/>
    <property type="match status" value="1"/>
</dbReference>
<evidence type="ECO:0000259" key="7">
    <source>
        <dbReference type="Pfam" id="PF02770"/>
    </source>
</evidence>
<comment type="caution">
    <text evidence="9">The sequence shown here is derived from an EMBL/GenBank/DDBJ whole genome shotgun (WGS) entry which is preliminary data.</text>
</comment>
<evidence type="ECO:0000259" key="6">
    <source>
        <dbReference type="Pfam" id="PF00441"/>
    </source>
</evidence>
<dbReference type="GO" id="GO:0005886">
    <property type="term" value="C:plasma membrane"/>
    <property type="evidence" value="ECO:0007669"/>
    <property type="project" value="TreeGrafter"/>
</dbReference>
<dbReference type="Gene3D" id="1.20.140.10">
    <property type="entry name" value="Butyryl-CoA Dehydrogenase, subunit A, domain 3"/>
    <property type="match status" value="1"/>
</dbReference>
<feature type="domain" description="Acyl-CoA dehydrogenase/oxidase C-terminal" evidence="6">
    <location>
        <begin position="247"/>
        <end position="394"/>
    </location>
</feature>
<evidence type="ECO:0000256" key="5">
    <source>
        <dbReference type="RuleBase" id="RU362125"/>
    </source>
</evidence>
<accession>A0A2T4UK86</accession>
<dbReference type="InterPro" id="IPR037069">
    <property type="entry name" value="AcylCoA_DH/ox_N_sf"/>
</dbReference>
<dbReference type="Gene3D" id="1.10.540.10">
    <property type="entry name" value="Acyl-CoA dehydrogenase/oxidase, N-terminal domain"/>
    <property type="match status" value="1"/>
</dbReference>
<dbReference type="SUPFAM" id="SSF47203">
    <property type="entry name" value="Acyl-CoA dehydrogenase C-terminal domain-like"/>
    <property type="match status" value="1"/>
</dbReference>
<dbReference type="PANTHER" id="PTHR43884:SF19">
    <property type="entry name" value="ACYL-COA DEHYDROGENASE FADE4-RELATED"/>
    <property type="match status" value="1"/>
</dbReference>
<keyword evidence="5" id="KW-0560">Oxidoreductase</keyword>
<keyword evidence="10" id="KW-1185">Reference proteome</keyword>
<dbReference type="InterPro" id="IPR046373">
    <property type="entry name" value="Acyl-CoA_Oxase/DH_mid-dom_sf"/>
</dbReference>
<evidence type="ECO:0000256" key="4">
    <source>
        <dbReference type="ARBA" id="ARBA00022827"/>
    </source>
</evidence>
<dbReference type="AlphaFoldDB" id="A0A2T4UK86"/>
<dbReference type="Proteomes" id="UP000240739">
    <property type="component" value="Unassembled WGS sequence"/>
</dbReference>
<evidence type="ECO:0000256" key="1">
    <source>
        <dbReference type="ARBA" id="ARBA00001974"/>
    </source>
</evidence>
<dbReference type="CDD" id="cd00567">
    <property type="entry name" value="ACAD"/>
    <property type="match status" value="1"/>
</dbReference>
<evidence type="ECO:0000313" key="9">
    <source>
        <dbReference type="EMBL" id="PTL59640.1"/>
    </source>
</evidence>
<dbReference type="EMBL" id="PYYB01000001">
    <property type="protein sequence ID" value="PTL59640.1"/>
    <property type="molecule type" value="Genomic_DNA"/>
</dbReference>
<dbReference type="InterPro" id="IPR013786">
    <property type="entry name" value="AcylCoA_DH/ox_N"/>
</dbReference>
<keyword evidence="4 5" id="KW-0274">FAD</keyword>
<evidence type="ECO:0000313" key="10">
    <source>
        <dbReference type="Proteomes" id="UP000240739"/>
    </source>
</evidence>
<organism evidence="9 10">
    <name type="scientific">Paraconexibacter algicola</name>
    <dbReference type="NCBI Taxonomy" id="2133960"/>
    <lineage>
        <taxon>Bacteria</taxon>
        <taxon>Bacillati</taxon>
        <taxon>Actinomycetota</taxon>
        <taxon>Thermoleophilia</taxon>
        <taxon>Solirubrobacterales</taxon>
        <taxon>Paraconexibacteraceae</taxon>
        <taxon>Paraconexibacter</taxon>
    </lineage>
</organism>
<evidence type="ECO:0000259" key="8">
    <source>
        <dbReference type="Pfam" id="PF02771"/>
    </source>
</evidence>
<name>A0A2T4UK86_9ACTN</name>
<dbReference type="GO" id="GO:0003995">
    <property type="term" value="F:acyl-CoA dehydrogenase activity"/>
    <property type="evidence" value="ECO:0007669"/>
    <property type="project" value="TreeGrafter"/>
</dbReference>
<comment type="cofactor">
    <cofactor evidence="1 5">
        <name>FAD</name>
        <dbReference type="ChEBI" id="CHEBI:57692"/>
    </cofactor>
</comment>
<dbReference type="Pfam" id="PF02771">
    <property type="entry name" value="Acyl-CoA_dh_N"/>
    <property type="match status" value="1"/>
</dbReference>
<dbReference type="PIRSF" id="PIRSF016578">
    <property type="entry name" value="HsaA"/>
    <property type="match status" value="1"/>
</dbReference>
<evidence type="ECO:0000256" key="2">
    <source>
        <dbReference type="ARBA" id="ARBA00009347"/>
    </source>
</evidence>
<sequence length="401" mass="42142">MDARLPARGSRPRGPGITGRMTAHELATPTIQDAVGAFVDEVVLPHVADWDRDDVLPDTAWEQLVALGVPGALVPVEHGGAGRTVASMVPVWRTLSQGWISLTGAVNPTGLATALLVRDGTPAQRERWLPRFADGTAHAAFSITEPQAGSDLARLETTATPERDGLTLRGRKRWVAGGVSADVVFLLARVDGELSCVVLPADGRGTASWQVDEIDKVGYRGVESAAYRFAAHHEPTAEILGGPDRVGAGARQMLGALGVGRVNVACRALGIVDRALAVALQESTGREIGDGLLGDHTHVQLRVGELRARLMAAESLTERAAFAVDEEAENARELSTAAKVVASDTAVWAVDLAARLSASRSYRAGDELARLRRDAPQTQIGEGANDALLLALGRGEIAGAS</sequence>
<dbReference type="Pfam" id="PF00441">
    <property type="entry name" value="Acyl-CoA_dh_1"/>
    <property type="match status" value="1"/>
</dbReference>
<dbReference type="InterPro" id="IPR009100">
    <property type="entry name" value="AcylCoA_DH/oxidase_NM_dom_sf"/>
</dbReference>
<dbReference type="InterPro" id="IPR036250">
    <property type="entry name" value="AcylCo_DH-like_C"/>
</dbReference>
<dbReference type="SUPFAM" id="SSF56645">
    <property type="entry name" value="Acyl-CoA dehydrogenase NM domain-like"/>
    <property type="match status" value="1"/>
</dbReference>
<dbReference type="Pfam" id="PF02770">
    <property type="entry name" value="Acyl-CoA_dh_M"/>
    <property type="match status" value="1"/>
</dbReference>
<comment type="similarity">
    <text evidence="2 5">Belongs to the acyl-CoA dehydrogenase family.</text>
</comment>
<evidence type="ECO:0000256" key="3">
    <source>
        <dbReference type="ARBA" id="ARBA00022630"/>
    </source>
</evidence>
<feature type="domain" description="Acyl-CoA oxidase/dehydrogenase middle" evidence="7">
    <location>
        <begin position="140"/>
        <end position="229"/>
    </location>
</feature>
<proteinExistence type="inferred from homology"/>
<dbReference type="Gene3D" id="2.40.110.10">
    <property type="entry name" value="Butyryl-CoA Dehydrogenase, subunit A, domain 2"/>
    <property type="match status" value="1"/>
</dbReference>